<dbReference type="EMBL" id="CASHSV030000001">
    <property type="protein sequence ID" value="CAJ2633208.1"/>
    <property type="molecule type" value="Genomic_DNA"/>
</dbReference>
<accession>A0ACB0IMQ4</accession>
<organism evidence="1 2">
    <name type="scientific">Trifolium pratense</name>
    <name type="common">Red clover</name>
    <dbReference type="NCBI Taxonomy" id="57577"/>
    <lineage>
        <taxon>Eukaryota</taxon>
        <taxon>Viridiplantae</taxon>
        <taxon>Streptophyta</taxon>
        <taxon>Embryophyta</taxon>
        <taxon>Tracheophyta</taxon>
        <taxon>Spermatophyta</taxon>
        <taxon>Magnoliopsida</taxon>
        <taxon>eudicotyledons</taxon>
        <taxon>Gunneridae</taxon>
        <taxon>Pentapetalae</taxon>
        <taxon>rosids</taxon>
        <taxon>fabids</taxon>
        <taxon>Fabales</taxon>
        <taxon>Fabaceae</taxon>
        <taxon>Papilionoideae</taxon>
        <taxon>50 kb inversion clade</taxon>
        <taxon>NPAAA clade</taxon>
        <taxon>Hologalegina</taxon>
        <taxon>IRL clade</taxon>
        <taxon>Trifolieae</taxon>
        <taxon>Trifolium</taxon>
    </lineage>
</organism>
<name>A0ACB0IMQ4_TRIPR</name>
<protein>
    <submittedName>
        <fullName evidence="1">Uncharacterized protein</fullName>
    </submittedName>
</protein>
<reference evidence="1" key="1">
    <citation type="submission" date="2023-10" db="EMBL/GenBank/DDBJ databases">
        <authorList>
            <person name="Rodriguez Cubillos JULIANA M."/>
            <person name="De Vega J."/>
        </authorList>
    </citation>
    <scope>NUCLEOTIDE SEQUENCE</scope>
</reference>
<comment type="caution">
    <text evidence="1">The sequence shown here is derived from an EMBL/GenBank/DDBJ whole genome shotgun (WGS) entry which is preliminary data.</text>
</comment>
<gene>
    <name evidence="1" type="ORF">MILVUS5_LOCUS4350</name>
</gene>
<sequence>MCNICSSSFHISDACPILLDTALCGETQFVGNFQGQYYQEQNSYLDEQPIWSHPQFQQIDSLVVEPQPSLEEMIMQMAENNKRMAEDHLQFLQHMQVMKVQTDQVEQIISNAHLIQEKKMLHDDVQPAALLEVMQCDTSVDETPGEPIETILVSVDEHKISNINSSECMEEITPQNSFEYDIDELHTSLEVDKSFEIFSCECGVCNACLEINAAILSEDILMPTTTCAEIQANTITLVVDSKNVDFSRKKPLTIEKKLLVEPLIKPRNMQLSFTICASLPPNLSDSQTNRGLSDFHAFVIAGVPYVLAIPPKPPDFLLISKFICYLLFPVSCIRSAERPPPKPPDMKATP</sequence>
<dbReference type="Proteomes" id="UP001177021">
    <property type="component" value="Unassembled WGS sequence"/>
</dbReference>
<evidence type="ECO:0000313" key="2">
    <source>
        <dbReference type="Proteomes" id="UP001177021"/>
    </source>
</evidence>
<proteinExistence type="predicted"/>
<keyword evidence="2" id="KW-1185">Reference proteome</keyword>
<evidence type="ECO:0000313" key="1">
    <source>
        <dbReference type="EMBL" id="CAJ2633208.1"/>
    </source>
</evidence>